<dbReference type="PANTHER" id="PTHR43132:SF2">
    <property type="entry name" value="ARSENICAL RESISTANCE OPERON REPRESSOR ARSR-RELATED"/>
    <property type="match status" value="1"/>
</dbReference>
<dbReference type="GO" id="GO:0003700">
    <property type="term" value="F:DNA-binding transcription factor activity"/>
    <property type="evidence" value="ECO:0007669"/>
    <property type="project" value="InterPro"/>
</dbReference>
<dbReference type="PANTHER" id="PTHR43132">
    <property type="entry name" value="ARSENICAL RESISTANCE OPERON REPRESSOR ARSR-RELATED"/>
    <property type="match status" value="1"/>
</dbReference>
<evidence type="ECO:0000256" key="1">
    <source>
        <dbReference type="ARBA" id="ARBA00023015"/>
    </source>
</evidence>
<accession>A0A3S4YWY1</accession>
<sequence>MNDIAVHLTMTQINQQQMRAAAARTAEILKSIANEDRLLLLCHLSQGEASVGEMETALGITQPTLSQQLGVLRRKQLVATRRAGKQIFYRIASPDVLVLLTTLYQLYCPAANEEEKHHDD</sequence>
<dbReference type="PRINTS" id="PR00778">
    <property type="entry name" value="HTHARSR"/>
</dbReference>
<dbReference type="AlphaFoldDB" id="A0A3S4YWY1"/>
<feature type="domain" description="HTH arsR-type" evidence="4">
    <location>
        <begin position="17"/>
        <end position="111"/>
    </location>
</feature>
<dbReference type="InterPro" id="IPR036388">
    <property type="entry name" value="WH-like_DNA-bd_sf"/>
</dbReference>
<dbReference type="EMBL" id="LR134493">
    <property type="protein sequence ID" value="VEI70306.1"/>
    <property type="molecule type" value="Genomic_DNA"/>
</dbReference>
<keyword evidence="3" id="KW-0804">Transcription</keyword>
<dbReference type="InterPro" id="IPR051011">
    <property type="entry name" value="Metal_resp_trans_reg"/>
</dbReference>
<evidence type="ECO:0000256" key="2">
    <source>
        <dbReference type="ARBA" id="ARBA00023125"/>
    </source>
</evidence>
<gene>
    <name evidence="5" type="primary">bigR</name>
    <name evidence="5" type="ORF">NCTC10036_03955</name>
</gene>
<dbReference type="CDD" id="cd00090">
    <property type="entry name" value="HTH_ARSR"/>
    <property type="match status" value="1"/>
</dbReference>
<proteinExistence type="predicted"/>
<dbReference type="Gene3D" id="1.10.10.10">
    <property type="entry name" value="Winged helix-like DNA-binding domain superfamily/Winged helix DNA-binding domain"/>
    <property type="match status" value="1"/>
</dbReference>
<dbReference type="GO" id="GO:0003677">
    <property type="term" value="F:DNA binding"/>
    <property type="evidence" value="ECO:0007669"/>
    <property type="project" value="UniProtKB-KW"/>
</dbReference>
<name>A0A3S4YWY1_SERRU</name>
<dbReference type="NCBIfam" id="NF033788">
    <property type="entry name" value="HTH_metalloreg"/>
    <property type="match status" value="1"/>
</dbReference>
<dbReference type="Pfam" id="PF01022">
    <property type="entry name" value="HTH_5"/>
    <property type="match status" value="1"/>
</dbReference>
<reference evidence="5 6" key="1">
    <citation type="submission" date="2018-12" db="EMBL/GenBank/DDBJ databases">
        <authorList>
            <consortium name="Pathogen Informatics"/>
        </authorList>
    </citation>
    <scope>NUCLEOTIDE SEQUENCE [LARGE SCALE GENOMIC DNA]</scope>
    <source>
        <strain evidence="5 6">NCTC10036</strain>
    </source>
</reference>
<evidence type="ECO:0000313" key="6">
    <source>
        <dbReference type="Proteomes" id="UP000281904"/>
    </source>
</evidence>
<dbReference type="SUPFAM" id="SSF46785">
    <property type="entry name" value="Winged helix' DNA-binding domain"/>
    <property type="match status" value="1"/>
</dbReference>
<keyword evidence="1" id="KW-0805">Transcription regulation</keyword>
<dbReference type="PROSITE" id="PS50987">
    <property type="entry name" value="HTH_ARSR_2"/>
    <property type="match status" value="1"/>
</dbReference>
<dbReference type="InterPro" id="IPR011991">
    <property type="entry name" value="ArsR-like_HTH"/>
</dbReference>
<protein>
    <submittedName>
        <fullName evidence="5">Biofilm growth-associated repressor</fullName>
    </submittedName>
</protein>
<keyword evidence="2" id="KW-0238">DNA-binding</keyword>
<dbReference type="Proteomes" id="UP000281904">
    <property type="component" value="Chromosome"/>
</dbReference>
<evidence type="ECO:0000313" key="5">
    <source>
        <dbReference type="EMBL" id="VEI70306.1"/>
    </source>
</evidence>
<dbReference type="RefSeq" id="WP_232037672.1">
    <property type="nucleotide sequence ID" value="NZ_JAQOZY010000001.1"/>
</dbReference>
<organism evidence="5 6">
    <name type="scientific">Serratia rubidaea</name>
    <name type="common">Serratia marinorubra</name>
    <dbReference type="NCBI Taxonomy" id="61652"/>
    <lineage>
        <taxon>Bacteria</taxon>
        <taxon>Pseudomonadati</taxon>
        <taxon>Pseudomonadota</taxon>
        <taxon>Gammaproteobacteria</taxon>
        <taxon>Enterobacterales</taxon>
        <taxon>Yersiniaceae</taxon>
        <taxon>Serratia</taxon>
    </lineage>
</organism>
<dbReference type="SMART" id="SM00418">
    <property type="entry name" value="HTH_ARSR"/>
    <property type="match status" value="1"/>
</dbReference>
<evidence type="ECO:0000256" key="3">
    <source>
        <dbReference type="ARBA" id="ARBA00023163"/>
    </source>
</evidence>
<dbReference type="InterPro" id="IPR001845">
    <property type="entry name" value="HTH_ArsR_DNA-bd_dom"/>
</dbReference>
<dbReference type="InterPro" id="IPR036390">
    <property type="entry name" value="WH_DNA-bd_sf"/>
</dbReference>
<evidence type="ECO:0000259" key="4">
    <source>
        <dbReference type="PROSITE" id="PS50987"/>
    </source>
</evidence>